<accession>A0A6S6P5M4</accession>
<name>A0A6S6P5M4_9MYCO</name>
<dbReference type="EMBL" id="AP023287">
    <property type="protein sequence ID" value="BCI51980.1"/>
    <property type="molecule type" value="Genomic_DNA"/>
</dbReference>
<dbReference type="Proteomes" id="UP000515734">
    <property type="component" value="Chromosome"/>
</dbReference>
<gene>
    <name evidence="1" type="ORF">NIIDNTM18_12580</name>
</gene>
<evidence type="ECO:0000313" key="1">
    <source>
        <dbReference type="EMBL" id="BCI51980.1"/>
    </source>
</evidence>
<dbReference type="RefSeq" id="WP_232100536.1">
    <property type="nucleotide sequence ID" value="NZ_AP023287.1"/>
</dbReference>
<proteinExistence type="predicted"/>
<reference evidence="1 2" key="1">
    <citation type="submission" date="2020-07" db="EMBL/GenBank/DDBJ databases">
        <title>Complete genome sequence of Mycolicibacterium litorale like strain isolated from cardiac implantable electronic device infection.</title>
        <authorList>
            <person name="Fukano H."/>
            <person name="Miyama H."/>
            <person name="Hoshino Y."/>
        </authorList>
    </citation>
    <scope>NUCLEOTIDE SEQUENCE [LARGE SCALE GENOMIC DNA]</scope>
    <source>
        <strain evidence="1 2">NIIDNTM18</strain>
    </source>
</reference>
<organism evidence="1 2">
    <name type="scientific">Mycolicibacterium litorale</name>
    <dbReference type="NCBI Taxonomy" id="758802"/>
    <lineage>
        <taxon>Bacteria</taxon>
        <taxon>Bacillati</taxon>
        <taxon>Actinomycetota</taxon>
        <taxon>Actinomycetes</taxon>
        <taxon>Mycobacteriales</taxon>
        <taxon>Mycobacteriaceae</taxon>
        <taxon>Mycolicibacterium</taxon>
    </lineage>
</organism>
<sequence length="57" mass="5919">MAPKCVRSAGESKAIGSIHLDDLFDNAVAPGPTEKEMYRGRSTGQVIRADDAGSVAA</sequence>
<evidence type="ECO:0000313" key="2">
    <source>
        <dbReference type="Proteomes" id="UP000515734"/>
    </source>
</evidence>
<dbReference type="AlphaFoldDB" id="A0A6S6P5M4"/>
<protein>
    <submittedName>
        <fullName evidence="1">Uncharacterized protein</fullName>
    </submittedName>
</protein>